<feature type="region of interest" description="Disordered" evidence="1">
    <location>
        <begin position="348"/>
        <end position="369"/>
    </location>
</feature>
<protein>
    <submittedName>
        <fullName evidence="3">Pyrrolidone-carboxylate peptidase</fullName>
    </submittedName>
</protein>
<evidence type="ECO:0000313" key="4">
    <source>
        <dbReference type="Proteomes" id="UP000542813"/>
    </source>
</evidence>
<feature type="chain" id="PRO_5031232736" evidence="2">
    <location>
        <begin position="32"/>
        <end position="765"/>
    </location>
</feature>
<comment type="caution">
    <text evidence="3">The sequence shown here is derived from an EMBL/GenBank/DDBJ whole genome shotgun (WGS) entry which is preliminary data.</text>
</comment>
<accession>A0A7W9LMI7</accession>
<keyword evidence="2" id="KW-0732">Signal</keyword>
<dbReference type="Pfam" id="PF11199">
    <property type="entry name" value="DUF2891"/>
    <property type="match status" value="1"/>
</dbReference>
<proteinExistence type="predicted"/>
<dbReference type="SUPFAM" id="SSF53182">
    <property type="entry name" value="Pyrrolidone carboxyl peptidase (pyroglutamate aminopeptidase)"/>
    <property type="match status" value="1"/>
</dbReference>
<dbReference type="Gene3D" id="3.40.630.20">
    <property type="entry name" value="Peptidase C15, pyroglutamyl peptidase I-like"/>
    <property type="match status" value="1"/>
</dbReference>
<keyword evidence="4" id="KW-1185">Reference proteome</keyword>
<name>A0A7W9LMI7_9ACTN</name>
<dbReference type="RefSeq" id="WP_184824625.1">
    <property type="nucleotide sequence ID" value="NZ_JACHMM010000001.1"/>
</dbReference>
<feature type="signal peptide" evidence="2">
    <location>
        <begin position="1"/>
        <end position="31"/>
    </location>
</feature>
<reference evidence="3 4" key="1">
    <citation type="submission" date="2020-08" db="EMBL/GenBank/DDBJ databases">
        <title>Sequencing the genomes of 1000 actinobacteria strains.</title>
        <authorList>
            <person name="Klenk H.-P."/>
        </authorList>
    </citation>
    <scope>NUCLEOTIDE SEQUENCE [LARGE SCALE GENOMIC DNA]</scope>
    <source>
        <strain evidence="3 4">DSM 102122</strain>
    </source>
</reference>
<dbReference type="Proteomes" id="UP000542813">
    <property type="component" value="Unassembled WGS sequence"/>
</dbReference>
<dbReference type="AlphaFoldDB" id="A0A7W9LMI7"/>
<organism evidence="3 4">
    <name type="scientific">Jiangella mangrovi</name>
    <dbReference type="NCBI Taxonomy" id="1524084"/>
    <lineage>
        <taxon>Bacteria</taxon>
        <taxon>Bacillati</taxon>
        <taxon>Actinomycetota</taxon>
        <taxon>Actinomycetes</taxon>
        <taxon>Jiangellales</taxon>
        <taxon>Jiangellaceae</taxon>
        <taxon>Jiangella</taxon>
    </lineage>
</organism>
<evidence type="ECO:0000256" key="2">
    <source>
        <dbReference type="SAM" id="SignalP"/>
    </source>
</evidence>
<evidence type="ECO:0000313" key="3">
    <source>
        <dbReference type="EMBL" id="MBB5789328.1"/>
    </source>
</evidence>
<gene>
    <name evidence="3" type="ORF">HD601_003903</name>
</gene>
<dbReference type="InterPro" id="IPR021365">
    <property type="entry name" value="DUF2891"/>
</dbReference>
<dbReference type="InterPro" id="IPR036440">
    <property type="entry name" value="Peptidase_C15-like_sf"/>
</dbReference>
<evidence type="ECO:0000256" key="1">
    <source>
        <dbReference type="SAM" id="MobiDB-lite"/>
    </source>
</evidence>
<dbReference type="EMBL" id="JACHMM010000001">
    <property type="protein sequence ID" value="MBB5789328.1"/>
    <property type="molecule type" value="Genomic_DNA"/>
</dbReference>
<sequence>MNKTRRYRSAASVIGISALALALLAAPGATAAPRSADCYDTDLPATVEESRLTVPTVPGAAPASEQLLAAGGFQRNVDRFATQLCAAPNLRSATMLAEQHGATLWRSAIQRAQGPSRPSLGWIDSYDDRPLYWAHLSATRALRQWDPGFPISDEERAELIKAFVYNARGIDSTDFPEGADVTRVLVSGFDPYTLQTEPRRSNPSGVTALQLDGLRYETDEGLIAIEAVTLPVTWSGFDAGIVEDAFGPHLRSDSPQRADMIMTISQGGSFNIEQWAGRWRGGSDDNNNEGEPEVVPEVATWPMPEPAEFIETTLPHEAMVAAGTTPFAVQLNPRICEVLAGQTAQTCHNNGPTEGSAARSGGGGNYLSNESMYRSNRVRLGLRATDVPGGHLHTPAQTYPSDRSLLIDPATQQRRHDIADQGVALVKAAAEATQERNSWAGFQADRVEMIEQLIEPVEHCFVQNDAYDTNSQIFDGCYDWHSAVHGAYSLQALYGLTDDQRYLDVVQSKITPESITAELAYMRGRITNSENPYGFSWYLAFQKEREETTGNYDMRPLADEAVARIRTLVTGLTPQQMIDRVLVPNYPNVSWALIHLKLWAEYTGDEELAAFVHQQTERILLNPVLDTRCPVSADTTQDHREFFPPCLMRIAAVAQTWDVPAATLKAWVEERVPSDLWIDPVIAPVRNHSHALNFSRAYALWHIYEATGNVQHRSNFTDLIRYQVSRPDLWTLEDSELGYDVSHWVAQFGIRAIMQTFRDIGDPPR</sequence>